<dbReference type="EMBL" id="CP088280">
    <property type="protein sequence ID" value="UGX91705.1"/>
    <property type="molecule type" value="Genomic_DNA"/>
</dbReference>
<reference evidence="8" key="2">
    <citation type="submission" date="2020-06" db="EMBL/GenBank/DDBJ databases">
        <title>Whole Genome Sequence of Bradyrhizobium sp. Strain 323S2.</title>
        <authorList>
            <person name="Bromfield E.S.P."/>
        </authorList>
    </citation>
    <scope>NUCLEOTIDE SEQUENCE [LARGE SCALE GENOMIC DNA]</scope>
    <source>
        <strain evidence="8">323S2</strain>
    </source>
</reference>
<dbReference type="InterPro" id="IPR029052">
    <property type="entry name" value="Metallo-depent_PP-like"/>
</dbReference>
<dbReference type="Pfam" id="PF00149">
    <property type="entry name" value="Metallophos"/>
    <property type="match status" value="1"/>
</dbReference>
<accession>A0A7Z0QF83</accession>
<dbReference type="PANTHER" id="PTHR42988">
    <property type="entry name" value="PHOSPHOHYDROLASE"/>
    <property type="match status" value="1"/>
</dbReference>
<evidence type="ECO:0000259" key="6">
    <source>
        <dbReference type="Pfam" id="PF00149"/>
    </source>
</evidence>
<reference evidence="9 10" key="3">
    <citation type="journal article" date="2022" name="Int. J. Syst. Evol. Microbiol.">
        <title>Strains of Bradyrhizobium barranii sp. nov. associated with legumes native to Canada are symbionts of soybeans and belong to different subspecies (subsp. barranii subsp. nov. and subsp. apii subsp. nov.) and symbiovars (sv. glycinearum and sv. septentrionale).</title>
        <authorList>
            <person name="Bromfield E.S.P."/>
            <person name="Cloutier S."/>
            <person name="Wasai-Hara S."/>
            <person name="Minamisawa K."/>
        </authorList>
    </citation>
    <scope>NUCLEOTIDE SEQUENCE [LARGE SCALE GENOMIC DNA]</scope>
    <source>
        <strain evidence="9 10">323S2</strain>
    </source>
</reference>
<dbReference type="EMBL" id="JACBFH010000001">
    <property type="protein sequence ID" value="NYY92324.1"/>
    <property type="molecule type" value="Genomic_DNA"/>
</dbReference>
<dbReference type="RefSeq" id="WP_166350449.1">
    <property type="nucleotide sequence ID" value="NZ_CP088280.1"/>
</dbReference>
<feature type="domain" description="Calcineurin-like phosphoesterase" evidence="6">
    <location>
        <begin position="23"/>
        <end position="126"/>
    </location>
</feature>
<dbReference type="InterPro" id="IPR004843">
    <property type="entry name" value="Calcineurin-like_PHP"/>
</dbReference>
<dbReference type="InterPro" id="IPR057123">
    <property type="entry name" value="STAND_NTPase4_dom"/>
</dbReference>
<dbReference type="Gene3D" id="3.60.21.10">
    <property type="match status" value="1"/>
</dbReference>
<reference evidence="9 10" key="1">
    <citation type="journal article" date="2017" name="Syst. Appl. Microbiol.">
        <title>Soybeans inoculated with root zone soils of Canadian native legumes harbour diverse and novel Bradyrhizobium spp. that possess agricultural potential.</title>
        <authorList>
            <person name="Bromfield E.S.P."/>
            <person name="Cloutier S."/>
            <person name="Tambong J.T."/>
            <person name="Tran Thi T.V."/>
        </authorList>
    </citation>
    <scope>NUCLEOTIDE SEQUENCE [LARGE SCALE GENOMIC DNA]</scope>
    <source>
        <strain evidence="9 10">323S2</strain>
    </source>
</reference>
<dbReference type="Proteomes" id="UP000564836">
    <property type="component" value="Chromosome"/>
</dbReference>
<dbReference type="Gene3D" id="3.40.50.300">
    <property type="entry name" value="P-loop containing nucleotide triphosphate hydrolases"/>
    <property type="match status" value="1"/>
</dbReference>
<evidence type="ECO:0000313" key="9">
    <source>
        <dbReference type="EMBL" id="UGX91705.1"/>
    </source>
</evidence>
<dbReference type="GO" id="GO:0046872">
    <property type="term" value="F:metal ion binding"/>
    <property type="evidence" value="ECO:0007669"/>
    <property type="project" value="UniProtKB-KW"/>
</dbReference>
<evidence type="ECO:0000256" key="3">
    <source>
        <dbReference type="ARBA" id="ARBA00023004"/>
    </source>
</evidence>
<evidence type="ECO:0000256" key="4">
    <source>
        <dbReference type="ARBA" id="ARBA00025742"/>
    </source>
</evidence>
<feature type="compositionally biased region" description="Basic and acidic residues" evidence="5">
    <location>
        <begin position="815"/>
        <end position="830"/>
    </location>
</feature>
<protein>
    <submittedName>
        <fullName evidence="8">Metallophosphoesterase</fullName>
    </submittedName>
</protein>
<keyword evidence="3" id="KW-0408">Iron</keyword>
<evidence type="ECO:0000259" key="7">
    <source>
        <dbReference type="Pfam" id="PF24406"/>
    </source>
</evidence>
<feature type="domain" description="STAND NTPase 4 small alpha/beta" evidence="7">
    <location>
        <begin position="663"/>
        <end position="717"/>
    </location>
</feature>
<dbReference type="InterPro" id="IPR050884">
    <property type="entry name" value="CNP_phosphodiesterase-III"/>
</dbReference>
<dbReference type="Pfam" id="PF24406">
    <property type="entry name" value="nSTAND_NTPase4"/>
    <property type="match status" value="1"/>
</dbReference>
<comment type="similarity">
    <text evidence="4">Belongs to the cyclic nucleotide phosphodiesterase class-III family.</text>
</comment>
<dbReference type="AlphaFoldDB" id="A0A7Z0QF83"/>
<evidence type="ECO:0000256" key="5">
    <source>
        <dbReference type="SAM" id="MobiDB-lite"/>
    </source>
</evidence>
<evidence type="ECO:0000256" key="2">
    <source>
        <dbReference type="ARBA" id="ARBA00022801"/>
    </source>
</evidence>
<proteinExistence type="inferred from homology"/>
<gene>
    <name evidence="9" type="ORF">G6321_00039035</name>
    <name evidence="8" type="ORF">G6321_29290</name>
</gene>
<evidence type="ECO:0000256" key="1">
    <source>
        <dbReference type="ARBA" id="ARBA00022723"/>
    </source>
</evidence>
<dbReference type="InterPro" id="IPR027417">
    <property type="entry name" value="P-loop_NTPase"/>
</dbReference>
<dbReference type="PANTHER" id="PTHR42988:SF2">
    <property type="entry name" value="CYCLIC NUCLEOTIDE PHOSPHODIESTERASE CBUA0032-RELATED"/>
    <property type="match status" value="1"/>
</dbReference>
<keyword evidence="2" id="KW-0378">Hydrolase</keyword>
<organism evidence="8">
    <name type="scientific">Bradyrhizobium barranii subsp. barranii</name>
    <dbReference type="NCBI Taxonomy" id="2823807"/>
    <lineage>
        <taxon>Bacteria</taxon>
        <taxon>Pseudomonadati</taxon>
        <taxon>Pseudomonadota</taxon>
        <taxon>Alphaproteobacteria</taxon>
        <taxon>Hyphomicrobiales</taxon>
        <taxon>Nitrobacteraceae</taxon>
        <taxon>Bradyrhizobium</taxon>
        <taxon>Bradyrhizobium barranii</taxon>
    </lineage>
</organism>
<keyword evidence="1" id="KW-0479">Metal-binding</keyword>
<dbReference type="GO" id="GO:0016787">
    <property type="term" value="F:hydrolase activity"/>
    <property type="evidence" value="ECO:0007669"/>
    <property type="project" value="UniProtKB-KW"/>
</dbReference>
<feature type="region of interest" description="Disordered" evidence="5">
    <location>
        <begin position="807"/>
        <end position="833"/>
    </location>
</feature>
<evidence type="ECO:0000313" key="10">
    <source>
        <dbReference type="Proteomes" id="UP000564836"/>
    </source>
</evidence>
<dbReference type="SUPFAM" id="SSF56300">
    <property type="entry name" value="Metallo-dependent phosphatases"/>
    <property type="match status" value="1"/>
</dbReference>
<sequence length="1060" mass="120307">MATTSRRILGVVQPIFGKAPGSMQIIHITDLHYTRNSPFQLALIEALLIDLKKLMDGGASPDFLVFSGDLVNDPDESDIYAEFDEKFLKPLLDTILVRATNVVFCPGNHDVSRKEIAEWADERKKLVAAMEASQAALDGHLRLAPTIAYARAIGAGFFELTKRYGHEWTSPYTKTYNFPDKGVSFVAISTGYACGLEGSKHDRGRLGVSAGQVLTAFQAVTKGHKTYSLMHHTTADLNEHSSRQFLPILFKHSTLHTFGHVHQPHPVIQMSPGTSCYTVQGGALYEKDGQYNGYSLISLAEATNFTSTSYRTYWVDRQEFDVGTNVTSGGIFYNTPAAQSYWTNLVPTASNDDVSYWLLETLPGVAKELDKTMTSKRLRDIFVEPIINKSRQEDDGGSRNQRVSVADILKSPNHTVISGASEYGSTSLLAYIAMAYHEECPTLPKAMVPAFIDGRRIKGDYEAAVNKALRDGLPESEDRRLKLGPIHDSGRLVIIIDDINPEKPQHVSFIKAARVLYPRARLIVGIKLNLLDTDRLRPMIGIDNYDLLHIAALSRGKVRILVEKWRLPSRYQTDTVVDEIHSRFQALGTPQTAAYVAIYLAVLEDSEGYDPLNSSTVIENFVESSLQKYKPQFLFRSSFDYRNQIDYLGAIAESMCRQNQFVVPYEELYKWTKSHFEGIGQEHDHSKLIRHFIEARVFADEGNSIYFRYNIFLSFFIAHRMQQSITFRRWMLEDHRYANYISEFDIYCGLSRQDEETLEFFGKEFAEFEAKLEALVTPLSWTDRLESLSVPAAKKTDVEEFTSSIEKQLTTASPAERDEALSAAKPESENLKPQAHRSEVVGLLPSWVLSLRAYTVALKNLENIPREKKEQHLSRILAGWSKMILYACIVFKNVIEKRRLQIGDLNLELELPEKLDARFLRMFFLTIPVYTSDVMRRDLGSQKLSLQLKNDSLATSLSDHFLQTSIYADLKLPEYINRLKAFRKKSAGSHIFLEILLLKMRELFLRLGLQDNEQLPFLALAAEISADLKGLKGEERTEEIQRYTTELRRLGHVSKLRDMQ</sequence>
<evidence type="ECO:0000313" key="8">
    <source>
        <dbReference type="EMBL" id="NYY92324.1"/>
    </source>
</evidence>
<name>A0A7Z0QF83_9BRAD</name>